<dbReference type="EMBL" id="JAUTXT010000017">
    <property type="protein sequence ID" value="KAK3674877.1"/>
    <property type="molecule type" value="Genomic_DNA"/>
</dbReference>
<dbReference type="AlphaFoldDB" id="A0AAE1C1L3"/>
<dbReference type="Proteomes" id="UP001274830">
    <property type="component" value="Unassembled WGS sequence"/>
</dbReference>
<sequence length="199" mass="23472">MRLNGANTVLGSTVTATTTQPGNSFVESEIYDRLTFNVKGPRSYQHTCQATPLRIYGRQYAAGYYYGAWFNNYRHGHNYTARVYDCQHCRHNCCNDGASHKHLCDYSIWRNCDPDDRIYDLVLVLFRFAIEYVLAEHDVLQHELIIQYHIHLEHEFIVQHDIFTISLELQHSFDHIHIKHLNHFRSSFVYGIWADVQLH</sequence>
<evidence type="ECO:0000313" key="2">
    <source>
        <dbReference type="Proteomes" id="UP001274830"/>
    </source>
</evidence>
<gene>
    <name evidence="1" type="ORF">LTR78_005221</name>
</gene>
<accession>A0AAE1C1L3</accession>
<name>A0AAE1C1L3_9PEZI</name>
<keyword evidence="2" id="KW-1185">Reference proteome</keyword>
<protein>
    <submittedName>
        <fullName evidence="1">Uncharacterized protein</fullName>
    </submittedName>
</protein>
<reference evidence="1" key="1">
    <citation type="submission" date="2023-07" db="EMBL/GenBank/DDBJ databases">
        <title>Black Yeasts Isolated from many extreme environments.</title>
        <authorList>
            <person name="Coleine C."/>
            <person name="Stajich J.E."/>
            <person name="Selbmann L."/>
        </authorList>
    </citation>
    <scope>NUCLEOTIDE SEQUENCE</scope>
    <source>
        <strain evidence="1">CCFEE 5485</strain>
    </source>
</reference>
<comment type="caution">
    <text evidence="1">The sequence shown here is derived from an EMBL/GenBank/DDBJ whole genome shotgun (WGS) entry which is preliminary data.</text>
</comment>
<organism evidence="1 2">
    <name type="scientific">Recurvomyces mirabilis</name>
    <dbReference type="NCBI Taxonomy" id="574656"/>
    <lineage>
        <taxon>Eukaryota</taxon>
        <taxon>Fungi</taxon>
        <taxon>Dikarya</taxon>
        <taxon>Ascomycota</taxon>
        <taxon>Pezizomycotina</taxon>
        <taxon>Dothideomycetes</taxon>
        <taxon>Dothideomycetidae</taxon>
        <taxon>Mycosphaerellales</taxon>
        <taxon>Teratosphaeriaceae</taxon>
        <taxon>Recurvomyces</taxon>
    </lineage>
</organism>
<evidence type="ECO:0000313" key="1">
    <source>
        <dbReference type="EMBL" id="KAK3674877.1"/>
    </source>
</evidence>
<proteinExistence type="predicted"/>